<keyword evidence="9" id="KW-0010">Activator</keyword>
<dbReference type="CDD" id="cd09503">
    <property type="entry name" value="SAM_tumor-p63_p73"/>
    <property type="match status" value="1"/>
</dbReference>
<feature type="binding site" evidence="12">
    <location>
        <position position="413"/>
    </location>
    <ligand>
        <name>Zn(2+)</name>
        <dbReference type="ChEBI" id="CHEBI:29105"/>
    </ligand>
</feature>
<comment type="similarity">
    <text evidence="2">Belongs to the p53 family.</text>
</comment>
<dbReference type="PANTHER" id="PTHR11447">
    <property type="entry name" value="CELLULAR TUMOR ANTIGEN P53"/>
    <property type="match status" value="1"/>
</dbReference>
<keyword evidence="10" id="KW-0804">Transcription</keyword>
<dbReference type="Pfam" id="PF07710">
    <property type="entry name" value="P53_tetramer"/>
    <property type="match status" value="1"/>
</dbReference>
<gene>
    <name evidence="16" type="ORF">CGI_10022928</name>
</gene>
<dbReference type="InterPro" id="IPR002117">
    <property type="entry name" value="p53_tumour_suppressor"/>
</dbReference>
<feature type="binding site" evidence="12">
    <location>
        <position position="475"/>
    </location>
    <ligand>
        <name>Zn(2+)</name>
        <dbReference type="ChEBI" id="CHEBI:29105"/>
    </ligand>
</feature>
<dbReference type="InterPro" id="IPR010991">
    <property type="entry name" value="p53_tetrameristn"/>
</dbReference>
<dbReference type="CDD" id="cd08367">
    <property type="entry name" value="P53"/>
    <property type="match status" value="1"/>
</dbReference>
<accession>K1RC48</accession>
<protein>
    <submittedName>
        <fullName evidence="16">Tumor protein 63</fullName>
    </submittedName>
</protein>
<feature type="compositionally biased region" description="Polar residues" evidence="14">
    <location>
        <begin position="288"/>
        <end position="315"/>
    </location>
</feature>
<dbReference type="GO" id="GO:0051262">
    <property type="term" value="P:protein tetramerization"/>
    <property type="evidence" value="ECO:0007669"/>
    <property type="project" value="InterPro"/>
</dbReference>
<dbReference type="SMART" id="SM00454">
    <property type="entry name" value="SAM"/>
    <property type="match status" value="1"/>
</dbReference>
<name>K1RC48_MAGGI</name>
<evidence type="ECO:0000256" key="13">
    <source>
        <dbReference type="PIRSR" id="PIRSR602117-2"/>
    </source>
</evidence>
<evidence type="ECO:0000256" key="12">
    <source>
        <dbReference type="PIRSR" id="PIRSR602117-1"/>
    </source>
</evidence>
<keyword evidence="6" id="KW-0832">Ubl conjugation</keyword>
<feature type="domain" description="SAM" evidence="15">
    <location>
        <begin position="670"/>
        <end position="718"/>
    </location>
</feature>
<evidence type="ECO:0000256" key="10">
    <source>
        <dbReference type="ARBA" id="ARBA00023163"/>
    </source>
</evidence>
<dbReference type="Gene3D" id="1.10.150.50">
    <property type="entry name" value="Transcription Factor, Ets-1"/>
    <property type="match status" value="1"/>
</dbReference>
<dbReference type="GO" id="GO:0000978">
    <property type="term" value="F:RNA polymerase II cis-regulatory region sequence-specific DNA binding"/>
    <property type="evidence" value="ECO:0007669"/>
    <property type="project" value="TreeGrafter"/>
</dbReference>
<dbReference type="Pfam" id="PF07647">
    <property type="entry name" value="SAM_2"/>
    <property type="match status" value="1"/>
</dbReference>
<dbReference type="PANTHER" id="PTHR11447:SF16">
    <property type="entry name" value="P53 PROTEIN LONG FORM VARIANT 1"/>
    <property type="match status" value="1"/>
</dbReference>
<dbReference type="InterPro" id="IPR036674">
    <property type="entry name" value="p53_tetramer_sf"/>
</dbReference>
<dbReference type="HOGENOM" id="CLU_019621_2_0_1"/>
<feature type="compositionally biased region" description="Polar residues" evidence="14">
    <location>
        <begin position="322"/>
        <end position="337"/>
    </location>
</feature>
<keyword evidence="11" id="KW-0539">Nucleus</keyword>
<keyword evidence="4 12" id="KW-0479">Metal-binding</keyword>
<organism evidence="16">
    <name type="scientific">Magallana gigas</name>
    <name type="common">Pacific oyster</name>
    <name type="synonym">Crassostrea gigas</name>
    <dbReference type="NCBI Taxonomy" id="29159"/>
    <lineage>
        <taxon>Eukaryota</taxon>
        <taxon>Metazoa</taxon>
        <taxon>Spiralia</taxon>
        <taxon>Lophotrochozoa</taxon>
        <taxon>Mollusca</taxon>
        <taxon>Bivalvia</taxon>
        <taxon>Autobranchia</taxon>
        <taxon>Pteriomorphia</taxon>
        <taxon>Ostreida</taxon>
        <taxon>Ostreoidea</taxon>
        <taxon>Ostreidae</taxon>
        <taxon>Magallana</taxon>
    </lineage>
</organism>
<dbReference type="Pfam" id="PF00870">
    <property type="entry name" value="P53"/>
    <property type="match status" value="1"/>
</dbReference>
<evidence type="ECO:0000256" key="7">
    <source>
        <dbReference type="ARBA" id="ARBA00023015"/>
    </source>
</evidence>
<evidence type="ECO:0000313" key="16">
    <source>
        <dbReference type="EMBL" id="EKC31656.1"/>
    </source>
</evidence>
<evidence type="ECO:0000256" key="8">
    <source>
        <dbReference type="ARBA" id="ARBA00023125"/>
    </source>
</evidence>
<comment type="cofactor">
    <cofactor evidence="12">
        <name>Zn(2+)</name>
        <dbReference type="ChEBI" id="CHEBI:29105"/>
    </cofactor>
    <text evidence="12">Binds 1 zinc ion per subunit.</text>
</comment>
<keyword evidence="5 12" id="KW-0862">Zinc</keyword>
<dbReference type="SUPFAM" id="SSF49417">
    <property type="entry name" value="p53-like transcription factors"/>
    <property type="match status" value="1"/>
</dbReference>
<dbReference type="InterPro" id="IPR011615">
    <property type="entry name" value="p53_DNA-bd"/>
</dbReference>
<comment type="subcellular location">
    <subcellularLocation>
        <location evidence="1">Nucleus</location>
    </subcellularLocation>
</comment>
<feature type="site" description="Interaction with DNA" evidence="13">
    <location>
        <position position="357"/>
    </location>
</feature>
<dbReference type="InParanoid" id="K1RC48"/>
<dbReference type="SUPFAM" id="SSF47719">
    <property type="entry name" value="p53 tetramerization domain"/>
    <property type="match status" value="1"/>
</dbReference>
<sequence length="790" mass="88099">MPLGDGDDLIFSPTVGCSLISLDAAVSPGLFAFAKALSTILVYAVHRPGVQALQISQVNTSVHNLVLREQLNNVRRFQHGQSVTILCTKSTLTCGNPAQLVRYHTHFTNMQSSSTVNPHNPLCYRGGFQHEFNTFSPTFFTRFKLTFGTLGIFPISCSQYVSSIWAPADSTKSSRTLIYLTGPLRLLYGPNLFGKYTSKVPPTMSQTLSPSSSVTGPPLSQEAFDYLWHSLDACTDHGNYTHIQQRDLDYSFENENEETTSLQIERFQIKSQQDSISDLLNPIIPQSTASSMSPDSQTGIIGSSTASSPYNDTITSPPPYSPHTSMTSPIPTVPSNTDYAGDYGFQISFSQPSKETKSTTWTYSESLKKLYVRMATTCPVRFKSQRQPPAGCIIRAMPIFMKPEHVQEPVKRCPNHATSKENNENHPAPTHLVRCEHKLAKYTEDSYTSRQSVIIPHEQPQAGSEWVTNLFQFMCLGSCVGGPNRRPIQIVFTLERDNQVLGRRAVEVRICACPGRDRKADEKAALPPSKQSPKKIGSKVSYGTEITTIVPGKKRKLDDDEDSYTLTVRGKENFEILCKLRDSLELSSMVPQNQVDRYKQQQVEVNRQATMTVHSQDADVVLQTETRQATLPFTPEVANHVQVSSSQNGSVQVIPIENGDAQVKEELLNGSNSSIAGWLTSLGLSAYIDNFHQQNLVTMSQLEDYTLEDLQKMKIGTSHRNKIWKGLTDYKNSLIEEVLQRDSNSATTLNSQSSISQTSTYCPGYYEVTRYTFKHTISLTREAKRPRTDE</sequence>
<dbReference type="InterPro" id="IPR012346">
    <property type="entry name" value="p53/RUNT-type_TF_DNA-bd_sf"/>
</dbReference>
<dbReference type="Gene3D" id="2.60.40.720">
    <property type="match status" value="1"/>
</dbReference>
<proteinExistence type="inferred from homology"/>
<dbReference type="AlphaFoldDB" id="K1RC48"/>
<evidence type="ECO:0000256" key="1">
    <source>
        <dbReference type="ARBA" id="ARBA00004123"/>
    </source>
</evidence>
<dbReference type="GO" id="GO:0006915">
    <property type="term" value="P:apoptotic process"/>
    <property type="evidence" value="ECO:0007669"/>
    <property type="project" value="UniProtKB-KW"/>
</dbReference>
<keyword evidence="7" id="KW-0805">Transcription regulation</keyword>
<evidence type="ECO:0000256" key="5">
    <source>
        <dbReference type="ARBA" id="ARBA00022833"/>
    </source>
</evidence>
<dbReference type="EMBL" id="JH815916">
    <property type="protein sequence ID" value="EKC31656.1"/>
    <property type="molecule type" value="Genomic_DNA"/>
</dbReference>
<dbReference type="InterPro" id="IPR008967">
    <property type="entry name" value="p53-like_TF_DNA-bd_sf"/>
</dbReference>
<evidence type="ECO:0000256" key="2">
    <source>
        <dbReference type="ARBA" id="ARBA00006167"/>
    </source>
</evidence>
<dbReference type="GO" id="GO:0000981">
    <property type="term" value="F:DNA-binding transcription factor activity, RNA polymerase II-specific"/>
    <property type="evidence" value="ECO:0007669"/>
    <property type="project" value="TreeGrafter"/>
</dbReference>
<keyword evidence="3" id="KW-0053">Apoptosis</keyword>
<dbReference type="GO" id="GO:0046872">
    <property type="term" value="F:metal ion binding"/>
    <property type="evidence" value="ECO:0007669"/>
    <property type="project" value="UniProtKB-KW"/>
</dbReference>
<evidence type="ECO:0000256" key="11">
    <source>
        <dbReference type="ARBA" id="ARBA00023242"/>
    </source>
</evidence>
<evidence type="ECO:0000256" key="4">
    <source>
        <dbReference type="ARBA" id="ARBA00022723"/>
    </source>
</evidence>
<dbReference type="GO" id="GO:0005634">
    <property type="term" value="C:nucleus"/>
    <property type="evidence" value="ECO:0007669"/>
    <property type="project" value="UniProtKB-SubCell"/>
</dbReference>
<dbReference type="InterPro" id="IPR001660">
    <property type="entry name" value="SAM"/>
</dbReference>
<dbReference type="PROSITE" id="PS50105">
    <property type="entry name" value="SAM_DOMAIN"/>
    <property type="match status" value="1"/>
</dbReference>
<feature type="region of interest" description="Disordered" evidence="14">
    <location>
        <begin position="519"/>
        <end position="538"/>
    </location>
</feature>
<feature type="region of interest" description="Disordered" evidence="14">
    <location>
        <begin position="288"/>
        <end position="337"/>
    </location>
</feature>
<feature type="binding site" evidence="12">
    <location>
        <position position="416"/>
    </location>
    <ligand>
        <name>Zn(2+)</name>
        <dbReference type="ChEBI" id="CHEBI:29105"/>
    </ligand>
</feature>
<feature type="binding site" evidence="12">
    <location>
        <position position="479"/>
    </location>
    <ligand>
        <name>Zn(2+)</name>
        <dbReference type="ChEBI" id="CHEBI:29105"/>
    </ligand>
</feature>
<evidence type="ECO:0000256" key="9">
    <source>
        <dbReference type="ARBA" id="ARBA00023159"/>
    </source>
</evidence>
<keyword evidence="8" id="KW-0238">DNA-binding</keyword>
<evidence type="ECO:0000256" key="14">
    <source>
        <dbReference type="SAM" id="MobiDB-lite"/>
    </source>
</evidence>
<dbReference type="InterPro" id="IPR013761">
    <property type="entry name" value="SAM/pointed_sf"/>
</dbReference>
<evidence type="ECO:0000259" key="15">
    <source>
        <dbReference type="PROSITE" id="PS50105"/>
    </source>
</evidence>
<dbReference type="SUPFAM" id="SSF47769">
    <property type="entry name" value="SAM/Pointed domain"/>
    <property type="match status" value="1"/>
</dbReference>
<dbReference type="PRINTS" id="PR00386">
    <property type="entry name" value="P53SUPPRESSR"/>
</dbReference>
<evidence type="ECO:0000256" key="3">
    <source>
        <dbReference type="ARBA" id="ARBA00022703"/>
    </source>
</evidence>
<reference evidence="16" key="1">
    <citation type="journal article" date="2012" name="Nature">
        <title>The oyster genome reveals stress adaptation and complexity of shell formation.</title>
        <authorList>
            <person name="Zhang G."/>
            <person name="Fang X."/>
            <person name="Guo X."/>
            <person name="Li L."/>
            <person name="Luo R."/>
            <person name="Xu F."/>
            <person name="Yang P."/>
            <person name="Zhang L."/>
            <person name="Wang X."/>
            <person name="Qi H."/>
            <person name="Xiong Z."/>
            <person name="Que H."/>
            <person name="Xie Y."/>
            <person name="Holland P.W."/>
            <person name="Paps J."/>
            <person name="Zhu Y."/>
            <person name="Wu F."/>
            <person name="Chen Y."/>
            <person name="Wang J."/>
            <person name="Peng C."/>
            <person name="Meng J."/>
            <person name="Yang L."/>
            <person name="Liu J."/>
            <person name="Wen B."/>
            <person name="Zhang N."/>
            <person name="Huang Z."/>
            <person name="Zhu Q."/>
            <person name="Feng Y."/>
            <person name="Mount A."/>
            <person name="Hedgecock D."/>
            <person name="Xu Z."/>
            <person name="Liu Y."/>
            <person name="Domazet-Loso T."/>
            <person name="Du Y."/>
            <person name="Sun X."/>
            <person name="Zhang S."/>
            <person name="Liu B."/>
            <person name="Cheng P."/>
            <person name="Jiang X."/>
            <person name="Li J."/>
            <person name="Fan D."/>
            <person name="Wang W."/>
            <person name="Fu W."/>
            <person name="Wang T."/>
            <person name="Wang B."/>
            <person name="Zhang J."/>
            <person name="Peng Z."/>
            <person name="Li Y."/>
            <person name="Li N."/>
            <person name="Wang J."/>
            <person name="Chen M."/>
            <person name="He Y."/>
            <person name="Tan F."/>
            <person name="Song X."/>
            <person name="Zheng Q."/>
            <person name="Huang R."/>
            <person name="Yang H."/>
            <person name="Du X."/>
            <person name="Chen L."/>
            <person name="Yang M."/>
            <person name="Gaffney P.M."/>
            <person name="Wang S."/>
            <person name="Luo L."/>
            <person name="She Z."/>
            <person name="Ming Y."/>
            <person name="Huang W."/>
            <person name="Zhang S."/>
            <person name="Huang B."/>
            <person name="Zhang Y."/>
            <person name="Qu T."/>
            <person name="Ni P."/>
            <person name="Miao G."/>
            <person name="Wang J."/>
            <person name="Wang Q."/>
            <person name="Steinberg C.E."/>
            <person name="Wang H."/>
            <person name="Li N."/>
            <person name="Qian L."/>
            <person name="Zhang G."/>
            <person name="Li Y."/>
            <person name="Yang H."/>
            <person name="Liu X."/>
            <person name="Wang J."/>
            <person name="Yin Y."/>
            <person name="Wang J."/>
        </authorList>
    </citation>
    <scope>NUCLEOTIDE SEQUENCE [LARGE SCALE GENOMIC DNA]</scope>
    <source>
        <strain evidence="16">05x7-T-G4-1.051#20</strain>
    </source>
</reference>
<dbReference type="Gene3D" id="4.10.170.10">
    <property type="entry name" value="p53-like tetramerisation domain"/>
    <property type="match status" value="1"/>
</dbReference>
<evidence type="ECO:0000256" key="6">
    <source>
        <dbReference type="ARBA" id="ARBA00022843"/>
    </source>
</evidence>